<dbReference type="Gene3D" id="1.10.1200.10">
    <property type="entry name" value="ACP-like"/>
    <property type="match status" value="1"/>
</dbReference>
<dbReference type="InterPro" id="IPR032088">
    <property type="entry name" value="SAT"/>
</dbReference>
<dbReference type="InterPro" id="IPR016036">
    <property type="entry name" value="Malonyl_transacylase_ACP-bd"/>
</dbReference>
<dbReference type="Proteomes" id="UP000078576">
    <property type="component" value="Unassembled WGS sequence"/>
</dbReference>
<feature type="compositionally biased region" description="Polar residues" evidence="7">
    <location>
        <begin position="1899"/>
        <end position="1927"/>
    </location>
</feature>
<proteinExistence type="predicted"/>
<dbReference type="SUPFAM" id="SSF53901">
    <property type="entry name" value="Thiolase-like"/>
    <property type="match status" value="1"/>
</dbReference>
<evidence type="ECO:0000313" key="12">
    <source>
        <dbReference type="Proteomes" id="UP000078576"/>
    </source>
</evidence>
<dbReference type="InterPro" id="IPR016035">
    <property type="entry name" value="Acyl_Trfase/lysoPLipase"/>
</dbReference>
<keyword evidence="12" id="KW-1185">Reference proteome</keyword>
<dbReference type="PROSITE" id="PS00606">
    <property type="entry name" value="KS3_1"/>
    <property type="match status" value="1"/>
</dbReference>
<keyword evidence="5" id="KW-0012">Acyltransferase</keyword>
<evidence type="ECO:0000256" key="3">
    <source>
        <dbReference type="ARBA" id="ARBA00022679"/>
    </source>
</evidence>
<dbReference type="InterPro" id="IPR020841">
    <property type="entry name" value="PKS_Beta-ketoAc_synthase_dom"/>
</dbReference>
<dbReference type="CDD" id="cd02440">
    <property type="entry name" value="AdoMet_MTases"/>
    <property type="match status" value="1"/>
</dbReference>
<dbReference type="Pfam" id="PF18558">
    <property type="entry name" value="HTH_51"/>
    <property type="match status" value="1"/>
</dbReference>
<evidence type="ECO:0000256" key="2">
    <source>
        <dbReference type="ARBA" id="ARBA00022553"/>
    </source>
</evidence>
<feature type="region of interest" description="Disordered" evidence="7">
    <location>
        <begin position="1871"/>
        <end position="1931"/>
    </location>
</feature>
<dbReference type="InterPro" id="IPR036291">
    <property type="entry name" value="NAD(P)-bd_dom_sf"/>
</dbReference>
<dbReference type="Gene3D" id="3.40.50.150">
    <property type="entry name" value="Vaccinia Virus protein VP39"/>
    <property type="match status" value="1"/>
</dbReference>
<dbReference type="InterPro" id="IPR009081">
    <property type="entry name" value="PP-bd_ACP"/>
</dbReference>
<dbReference type="InterPro" id="IPR049900">
    <property type="entry name" value="PKS_mFAS_DH"/>
</dbReference>
<evidence type="ECO:0000313" key="11">
    <source>
        <dbReference type="EMBL" id="KUI60239.1"/>
    </source>
</evidence>
<feature type="domain" description="PKS/mFAS DH" evidence="10">
    <location>
        <begin position="1397"/>
        <end position="1719"/>
    </location>
</feature>
<dbReference type="InterPro" id="IPR006162">
    <property type="entry name" value="Ppantetheine_attach_site"/>
</dbReference>
<dbReference type="InterPro" id="IPR001227">
    <property type="entry name" value="Ac_transferase_dom_sf"/>
</dbReference>
<evidence type="ECO:0000256" key="6">
    <source>
        <dbReference type="PROSITE-ProRule" id="PRU01363"/>
    </source>
</evidence>
<dbReference type="GO" id="GO:0006633">
    <property type="term" value="P:fatty acid biosynthetic process"/>
    <property type="evidence" value="ECO:0007669"/>
    <property type="project" value="InterPro"/>
</dbReference>
<evidence type="ECO:0000259" key="9">
    <source>
        <dbReference type="PROSITE" id="PS52004"/>
    </source>
</evidence>
<keyword evidence="1" id="KW-0596">Phosphopantetheine</keyword>
<feature type="region of interest" description="N-terminal hotdog fold" evidence="6">
    <location>
        <begin position="1397"/>
        <end position="1532"/>
    </location>
</feature>
<dbReference type="InterPro" id="IPR014030">
    <property type="entry name" value="Ketoacyl_synth_N"/>
</dbReference>
<dbReference type="Pfam" id="PF16073">
    <property type="entry name" value="SAT"/>
    <property type="match status" value="1"/>
</dbReference>
<dbReference type="Pfam" id="PF02801">
    <property type="entry name" value="Ketoacyl-synt_C"/>
    <property type="match status" value="1"/>
</dbReference>
<sequence>MGSISYGLEEAALLVFGSQLESLSMASLNDIRDTLLDSPSRQWVLDTVLRLTACWDALATAAPEITDTIGHDRGKHLLADLNSWLRQGPTGDQGNDLLRDLDALPSMILSPLVVLTHLAQYRRYLSELSKRAGKDEAKTDMHAELVNSKKTATLGFCMGCVSAFAVASAGNQEELDKYGSVAVRLAVVGGALIDAQDAWNTEQGLGPSKSYASAWRNASQREEMQRIVDGMFPEAYISVLYDEARATVTTSERAASRLLRKLRKGGITTAEVGFHGDIHSPKPETKTKVSEVIAFCNTMPDLQLPDSANLAMPTFTNAGEGISIGPGAGAMHEITLRTVFVQQCDWYGTFSAVKAARLDSDEGTEVLAFGPDKCVPPTLIRQLGSRLVHFADLPLEKELPAQPLIDETKKEHVEESRPEVEQPQKHKVDLADIDENAIAVIGMSIKVAGADDLDEFSQMLRTGESQHELITPDKMAFNESLFREKDQRQWYANFMRDRDAFDHKFFKRSPRESASMDPQQRLLLQSAYQAVEQAGYFTEPTRSGRNDDDNWRDSKRQHVGVYIGTPAVDYEHNVAGHAPNAFTATGNLQSFLAGRVAHWFGWTGPALTLDTACSSSAVAIHSACRDLLSGQCSAALAGGVALCTNPTWFQNLAAASFLSPTGQCKPFDHKADGFCRAEGSVVVFLKKLSDAVTDGNPILGCIASSAVYQNQNSTPMFVPNSPSLSQLFKDVLKEAKIPPGDISLVEAHGTGTPVGDPAEYQSIKEIMGGREIRSKPLPIGSVKGHVGHAEGASGAVSLIKVLMMMRENFIPPQASFSKMNPGIKASPSDMLEVVTSLRPWSDNHNDNKKALINNYGACGSNAAMVVTQSQYHNTGISSATIRNRPEELQKQRFPFNITGLDVRSIKAYAEKLASFLKSQMQSKSGVTLADLSFNINRQYNPALNQSLIFSCGSITELHDTISRVASADSAAPAIIPSRPERPVIFCFGGQVSTFVGLDRDLYDSVAVLRQYLDECDATMQSLPLGLGSIYPDIFSRSPCDDPVRLQTMLFAMQYACARTWMDCGISGKIAAVVGHSFGELTALCVSGVLSLQDAIRLVASRAQLVRDNWGPDRGAMMAVEADESIVRELVTQAGRSGVVVDIACYNGPRSFTLAGPVEAIDAVGDTIAHDVKFSGIKSKKLNVTNAFHSSLVDPLRDGLEEIGKDLTFRKPSIPLERATKTRSADGSLTPQFVADHMRNPVFFNHAVQRLAEEYPSAIFLEAGSSSTITVMASRALATSGGSSNHFQAVNITNDKGLDNLTDTTVSLWKQGLRVSFWAHHARQTNEYMTLLLPPYQFEKSRHWLEMKSPTEALNKALASLSQGNTQQRGENERHEVSEKDLGLWSFIGYRDEDEKNHNRGKKHSNKQLSRRPRFRINTGSEKYNKFFSGHIIAQTAPICPGTLQVDMAIEALFSIHPEWKKEGLQPVVHDMVNHNPLCADPTRIVWLDYESLNPEQTRWQWSISSTSRDSVDRSNDQQMYVAGQLNVRSPTDPAYVAEFSRFERLVSHSMCTALLAAAGRDDGSEADLEVLRGRNVYRTFGEVVDYAEMYRGVQAVVGRNSTNECAGRVTGRHTGETWVDVLLDDSFSQVAGLWVNCMTDSDPSDMFIANGIELSMRSPRGIINRPGHAQSAWHVYGRNTRQSDTGYLSDAFVFDATTGELAEAFLGIQYSRMPKMMMSRLLTMLTKDKSVLKSGANVKAVAPVQKTTTTFGSATVDTPLKDADVIQIGSKSKEKQKKKKTVQKPSSSPRQADITTEVMKLVALVAGMEASELTLDTEVADVGIDSLMGMELAREVESAFKCSVDQAALLEATNVRQLVGLISTILSGPDLGDASASSGTTEASSDEDDDFSSDHEDTASSIGDSDVQTTSTYQPDSGTSSNATKQSAGPVKDLDLSSADILDAFGEIKLSSDKRLCDAKTDNFDRIVFPDTSRLCVTLIVEAFEKLGCSLRSASAGDVLDRVPFQTQYERLVAWLYRFLEQDARLLKVDPVSGQITRTAVVVPNKSSEAVLEEFCEMHPDWAVTAKLIHYAGKPLASILAGETDGVRILFGSAEGRELMAAHYRKNPHAAMLGEQMRDTLGLLARKIQAAGAGMLKILEMGAGTGGTTHILVPYLASLGIEVEYTFTDLSSSMVAQARRTLGKQYPFMRFAVHDIEKPPAVDLYGQHIIIASNAIHATHNLLQSVANVHQALRSDGFLMMLEQTEDIPLSNLIFGLFEGWWLFDDGRTHAVVQTSDWERTLHKAGYGHVDWTDGHLPENTLQRVIIALASGPPRERLPIPETRPDAPQPLTRNLATREAETERYIAKYTADWTGPSSAGSKAEKKAEENRHDAVVLVTGATGSLGSHLVAAIAENPNVATVVCINRRSTTALVEARQDDAFSKRGISLKPGAHGKLRVLETDTSRPQLGLARSDYDWLVQHGTHIVHNAWPMSGTRALPGFEPQFQAMRNLLDLAHDMALSGGDGARRIGFQLVTSIGVVGHAGQGRVREQRVPITAVLPTGYCEGKWICERMLDETLHKHPAFFRPMVVRPGQIAGSTTSGFWNPVEHFAFLVKSAQSIGVFPDLDGVQQWVPVDKAAAAMAELLHIGNESNAPLPSPVYHIDNPIGQPWKDTTPVLAKALGIPPHGVVPYREWLRRVSHSPLAETENPVGAQPMLFDFLDRNFERMSCGGLVLDTTQAQQHSGTMAALGPVTSDVVEKYVKMWKQIGFLAS</sequence>
<feature type="active site" description="Proton acceptor; for dehydratase activity" evidence="6">
    <location>
        <position position="1430"/>
    </location>
</feature>
<dbReference type="InterPro" id="IPR013217">
    <property type="entry name" value="Methyltransf_12"/>
</dbReference>
<evidence type="ECO:0000259" key="10">
    <source>
        <dbReference type="PROSITE" id="PS52019"/>
    </source>
</evidence>
<protein>
    <submittedName>
        <fullName evidence="11">Conidial yellow pigment biosynthesis polyketide synthase</fullName>
    </submittedName>
</protein>
<dbReference type="PANTHER" id="PTHR45681">
    <property type="entry name" value="POLYKETIDE SYNTHASE 44-RELATED"/>
    <property type="match status" value="1"/>
</dbReference>
<dbReference type="PROSITE" id="PS52019">
    <property type="entry name" value="PKS_MFAS_DH"/>
    <property type="match status" value="1"/>
</dbReference>
<feature type="region of interest" description="Disordered" evidence="7">
    <location>
        <begin position="1769"/>
        <end position="1793"/>
    </location>
</feature>
<dbReference type="InterPro" id="IPR029063">
    <property type="entry name" value="SAM-dependent_MTases_sf"/>
</dbReference>
<dbReference type="Pfam" id="PF00698">
    <property type="entry name" value="Acyl_transf_1"/>
    <property type="match status" value="1"/>
</dbReference>
<keyword evidence="2" id="KW-0597">Phosphoprotein</keyword>
<gene>
    <name evidence="11" type="ORF">VP1G_07453</name>
</gene>
<dbReference type="SUPFAM" id="SSF47336">
    <property type="entry name" value="ACP-like"/>
    <property type="match status" value="1"/>
</dbReference>
<dbReference type="SMART" id="SM00823">
    <property type="entry name" value="PKS_PP"/>
    <property type="match status" value="1"/>
</dbReference>
<dbReference type="SUPFAM" id="SSF51735">
    <property type="entry name" value="NAD(P)-binding Rossmann-fold domains"/>
    <property type="match status" value="1"/>
</dbReference>
<dbReference type="STRING" id="694573.A0A194V8M3"/>
<dbReference type="InterPro" id="IPR041068">
    <property type="entry name" value="HTH_51"/>
</dbReference>
<dbReference type="Pfam" id="PF00109">
    <property type="entry name" value="ketoacyl-synt"/>
    <property type="match status" value="1"/>
</dbReference>
<dbReference type="InterPro" id="IPR018201">
    <property type="entry name" value="Ketoacyl_synth_AS"/>
</dbReference>
<dbReference type="CDD" id="cd00833">
    <property type="entry name" value="PKS"/>
    <property type="match status" value="1"/>
</dbReference>
<dbReference type="Pfam" id="PF08242">
    <property type="entry name" value="Methyltransf_12"/>
    <property type="match status" value="1"/>
</dbReference>
<dbReference type="GO" id="GO:0004315">
    <property type="term" value="F:3-oxoacyl-[acyl-carrier-protein] synthase activity"/>
    <property type="evidence" value="ECO:0007669"/>
    <property type="project" value="InterPro"/>
</dbReference>
<dbReference type="Gene3D" id="3.30.70.3290">
    <property type="match status" value="1"/>
</dbReference>
<dbReference type="SUPFAM" id="SSF55048">
    <property type="entry name" value="Probable ACP-binding domain of malonyl-CoA ACP transacylase"/>
    <property type="match status" value="1"/>
</dbReference>
<dbReference type="InterPro" id="IPR020806">
    <property type="entry name" value="PKS_PP-bd"/>
</dbReference>
<dbReference type="InterPro" id="IPR036736">
    <property type="entry name" value="ACP-like_sf"/>
</dbReference>
<organism evidence="11 12">
    <name type="scientific">Cytospora mali</name>
    <name type="common">Apple Valsa canker fungus</name>
    <name type="synonym">Valsa mali</name>
    <dbReference type="NCBI Taxonomy" id="578113"/>
    <lineage>
        <taxon>Eukaryota</taxon>
        <taxon>Fungi</taxon>
        <taxon>Dikarya</taxon>
        <taxon>Ascomycota</taxon>
        <taxon>Pezizomycotina</taxon>
        <taxon>Sordariomycetes</taxon>
        <taxon>Sordariomycetidae</taxon>
        <taxon>Diaporthales</taxon>
        <taxon>Cytosporaceae</taxon>
        <taxon>Cytospora</taxon>
    </lineage>
</organism>
<evidence type="ECO:0000256" key="4">
    <source>
        <dbReference type="ARBA" id="ARBA00023268"/>
    </source>
</evidence>
<dbReference type="InterPro" id="IPR050444">
    <property type="entry name" value="Polyketide_Synthase"/>
</dbReference>
<dbReference type="SMART" id="SM00827">
    <property type="entry name" value="PKS_AT"/>
    <property type="match status" value="1"/>
</dbReference>
<reference evidence="12" key="1">
    <citation type="submission" date="2014-12" db="EMBL/GenBank/DDBJ databases">
        <title>Genome Sequence of Valsa Canker Pathogens Uncovers a Specific Adaption of Colonization on Woody Bark.</title>
        <authorList>
            <person name="Yin Z."/>
            <person name="Liu H."/>
            <person name="Gao X."/>
            <person name="Li Z."/>
            <person name="Song N."/>
            <person name="Ke X."/>
            <person name="Dai Q."/>
            <person name="Wu Y."/>
            <person name="Sun Y."/>
            <person name="Xu J.-R."/>
            <person name="Kang Z.K."/>
            <person name="Wang L."/>
            <person name="Huang L."/>
        </authorList>
    </citation>
    <scope>NUCLEOTIDE SEQUENCE [LARGE SCALE GENOMIC DNA]</scope>
    <source>
        <strain evidence="12">SXYL134</strain>
    </source>
</reference>
<dbReference type="PROSITE" id="PS50075">
    <property type="entry name" value="CARRIER"/>
    <property type="match status" value="1"/>
</dbReference>
<dbReference type="Gene3D" id="3.40.47.10">
    <property type="match status" value="1"/>
</dbReference>
<dbReference type="Pfam" id="PF00550">
    <property type="entry name" value="PP-binding"/>
    <property type="match status" value="1"/>
</dbReference>
<dbReference type="InterPro" id="IPR016039">
    <property type="entry name" value="Thiolase-like"/>
</dbReference>
<dbReference type="PROSITE" id="PS52004">
    <property type="entry name" value="KS3_2"/>
    <property type="match status" value="1"/>
</dbReference>
<dbReference type="SMART" id="SM00825">
    <property type="entry name" value="PKS_KS"/>
    <property type="match status" value="1"/>
</dbReference>
<dbReference type="Gene3D" id="3.40.50.720">
    <property type="entry name" value="NAD(P)-binding Rossmann-like Domain"/>
    <property type="match status" value="1"/>
</dbReference>
<dbReference type="Gene3D" id="3.10.129.110">
    <property type="entry name" value="Polyketide synthase dehydratase"/>
    <property type="match status" value="1"/>
</dbReference>
<dbReference type="Pfam" id="PF07993">
    <property type="entry name" value="NAD_binding_4"/>
    <property type="match status" value="1"/>
</dbReference>
<feature type="domain" description="Ketosynthase family 3 (KS3)" evidence="9">
    <location>
        <begin position="435"/>
        <end position="868"/>
    </location>
</feature>
<dbReference type="GO" id="GO:0044550">
    <property type="term" value="P:secondary metabolite biosynthetic process"/>
    <property type="evidence" value="ECO:0007669"/>
    <property type="project" value="UniProtKB-ARBA"/>
</dbReference>
<evidence type="ECO:0000256" key="7">
    <source>
        <dbReference type="SAM" id="MobiDB-lite"/>
    </source>
</evidence>
<feature type="active site" description="Proton donor; for dehydratase activity" evidence="6">
    <location>
        <position position="1625"/>
    </location>
</feature>
<name>A0A194V8M3_CYTMA</name>
<dbReference type="PANTHER" id="PTHR45681:SF6">
    <property type="entry name" value="POLYKETIDE SYNTHASE 37"/>
    <property type="match status" value="1"/>
</dbReference>
<dbReference type="Gene3D" id="3.40.366.10">
    <property type="entry name" value="Malonyl-Coenzyme A Acyl Carrier Protein, domain 2"/>
    <property type="match status" value="2"/>
</dbReference>
<dbReference type="InterPro" id="IPR042104">
    <property type="entry name" value="PKS_dehydratase_sf"/>
</dbReference>
<keyword evidence="4" id="KW-0511">Multifunctional enzyme</keyword>
<dbReference type="SUPFAM" id="SSF52151">
    <property type="entry name" value="FabD/lysophospholipase-like"/>
    <property type="match status" value="1"/>
</dbReference>
<dbReference type="InterPro" id="IPR013120">
    <property type="entry name" value="FAR_NAD-bd"/>
</dbReference>
<evidence type="ECO:0000259" key="8">
    <source>
        <dbReference type="PROSITE" id="PS50075"/>
    </source>
</evidence>
<dbReference type="PROSITE" id="PS00012">
    <property type="entry name" value="PHOSPHOPANTETHEINE"/>
    <property type="match status" value="1"/>
</dbReference>
<feature type="region of interest" description="C-terminal hotdog fold" evidence="6">
    <location>
        <begin position="1568"/>
        <end position="1719"/>
    </location>
</feature>
<dbReference type="InterPro" id="IPR014043">
    <property type="entry name" value="Acyl_transferase_dom"/>
</dbReference>
<accession>A0A194V8M3</accession>
<feature type="compositionally biased region" description="Low complexity" evidence="7">
    <location>
        <begin position="1873"/>
        <end position="1883"/>
    </location>
</feature>
<evidence type="ECO:0000256" key="1">
    <source>
        <dbReference type="ARBA" id="ARBA00022450"/>
    </source>
</evidence>
<evidence type="ECO:0000256" key="5">
    <source>
        <dbReference type="ARBA" id="ARBA00023315"/>
    </source>
</evidence>
<dbReference type="OrthoDB" id="329835at2759"/>
<dbReference type="SUPFAM" id="SSF53335">
    <property type="entry name" value="S-adenosyl-L-methionine-dependent methyltransferases"/>
    <property type="match status" value="1"/>
</dbReference>
<dbReference type="InterPro" id="IPR014031">
    <property type="entry name" value="Ketoacyl_synth_C"/>
</dbReference>
<feature type="domain" description="Carrier" evidence="8">
    <location>
        <begin position="1792"/>
        <end position="1866"/>
    </location>
</feature>
<dbReference type="GO" id="GO:0031177">
    <property type="term" value="F:phosphopantetheine binding"/>
    <property type="evidence" value="ECO:0007669"/>
    <property type="project" value="InterPro"/>
</dbReference>
<dbReference type="EMBL" id="KN714746">
    <property type="protein sequence ID" value="KUI60239.1"/>
    <property type="molecule type" value="Genomic_DNA"/>
</dbReference>
<keyword evidence="3" id="KW-0808">Transferase</keyword>